<protein>
    <recommendedName>
        <fullName evidence="6">Epoxide hydrolase</fullName>
        <ecNumber evidence="6">3.3.2.9</ecNumber>
    </recommendedName>
</protein>
<dbReference type="Pfam" id="PF06441">
    <property type="entry name" value="EHN"/>
    <property type="match status" value="1"/>
</dbReference>
<gene>
    <name evidence="10" type="primary">AUGUSTUS-3.0.2_03437</name>
    <name evidence="10" type="ORF">TcasGA2_TC003437</name>
</gene>
<comment type="catalytic activity">
    <reaction evidence="6">
        <text>cis-stilbene oxide + H2O = (1R,2R)-hydrobenzoin</text>
        <dbReference type="Rhea" id="RHEA:23900"/>
        <dbReference type="ChEBI" id="CHEBI:15377"/>
        <dbReference type="ChEBI" id="CHEBI:50004"/>
        <dbReference type="ChEBI" id="CHEBI:50014"/>
        <dbReference type="EC" id="3.3.2.9"/>
    </reaction>
</comment>
<dbReference type="Proteomes" id="UP000007266">
    <property type="component" value="Linkage group 3"/>
</dbReference>
<comment type="similarity">
    <text evidence="3 6">Belongs to the peptidase S33 family.</text>
</comment>
<dbReference type="EC" id="3.3.2.9" evidence="6"/>
<comment type="subcellular location">
    <subcellularLocation>
        <location evidence="6">Endoplasmic reticulum membrane</location>
    </subcellularLocation>
    <subcellularLocation>
        <location evidence="2">Microsome membrane</location>
        <topology evidence="2">Single-pass membrane protein</topology>
    </subcellularLocation>
</comment>
<dbReference type="PANTHER" id="PTHR21661:SF35">
    <property type="entry name" value="EPOXIDE HYDROLASE"/>
    <property type="match status" value="1"/>
</dbReference>
<proteinExistence type="inferred from homology"/>
<comment type="function">
    <text evidence="6">Catalyzes juvenile hormone hydrolysis.</text>
</comment>
<name>D6WGJ1_TRICA</name>
<dbReference type="PRINTS" id="PR00412">
    <property type="entry name" value="EPOXHYDRLASE"/>
</dbReference>
<evidence type="ECO:0000256" key="6">
    <source>
        <dbReference type="PIRNR" id="PIRNR001112"/>
    </source>
</evidence>
<evidence type="ECO:0000256" key="8">
    <source>
        <dbReference type="SAM" id="Phobius"/>
    </source>
</evidence>
<keyword evidence="8" id="KW-1133">Transmembrane helix</keyword>
<keyword evidence="8" id="KW-0812">Transmembrane</keyword>
<accession>D6WGJ1</accession>
<evidence type="ECO:0000256" key="1">
    <source>
        <dbReference type="ARBA" id="ARBA00000221"/>
    </source>
</evidence>
<dbReference type="AlphaFoldDB" id="D6WGJ1"/>
<dbReference type="HOGENOM" id="CLU_019414_3_0_1"/>
<dbReference type="FunCoup" id="D6WGJ1">
    <property type="interactions" value="214"/>
</dbReference>
<dbReference type="GO" id="GO:0097176">
    <property type="term" value="P:epoxide metabolic process"/>
    <property type="evidence" value="ECO:0000318"/>
    <property type="project" value="GO_Central"/>
</dbReference>
<dbReference type="InterPro" id="IPR000639">
    <property type="entry name" value="Epox_hydrolase-like"/>
</dbReference>
<reference evidence="10 11" key="2">
    <citation type="journal article" date="2010" name="Nucleic Acids Res.">
        <title>BeetleBase in 2010: revisions to provide comprehensive genomic information for Tribolium castaneum.</title>
        <authorList>
            <person name="Kim H.S."/>
            <person name="Murphy T."/>
            <person name="Xia J."/>
            <person name="Caragea D."/>
            <person name="Park Y."/>
            <person name="Beeman R.W."/>
            <person name="Lorenzen M.D."/>
            <person name="Butcher S."/>
            <person name="Manak J.R."/>
            <person name="Brown S.J."/>
        </authorList>
    </citation>
    <scope>GENOME REANNOTATION</scope>
    <source>
        <strain evidence="10 11">Georgia GA2</strain>
    </source>
</reference>
<evidence type="ECO:0000256" key="3">
    <source>
        <dbReference type="ARBA" id="ARBA00010088"/>
    </source>
</evidence>
<dbReference type="InParanoid" id="D6WGJ1"/>
<feature type="transmembrane region" description="Helical" evidence="8">
    <location>
        <begin position="7"/>
        <end position="25"/>
    </location>
</feature>
<dbReference type="OrthoDB" id="7130006at2759"/>
<dbReference type="EMBL" id="KQ971321">
    <property type="protein sequence ID" value="EFA00567.1"/>
    <property type="molecule type" value="Genomic_DNA"/>
</dbReference>
<dbReference type="Gene3D" id="3.40.50.1820">
    <property type="entry name" value="alpha/beta hydrolase"/>
    <property type="match status" value="1"/>
</dbReference>
<evidence type="ECO:0000256" key="5">
    <source>
        <dbReference type="ARBA" id="ARBA00022801"/>
    </source>
</evidence>
<sequence length="455" mass="51683">MKLATKIGLTTATIITAYLIGNYLLTPTIPKLENTWWGSRDPSTEDTTIKPFRINVSEEVLEDLQNRLANTKLTPPLEGIQHQYGLNTKLLSKIVTYWRTKYDWKKREIFLNKYPQFMVSIQGLRLHYIHLKPQKRDNVKTLPILLLHGWPGSVREFYTTIQLLTKPTKGRNFIFEVIVPSLPGFGFSEASVRPGLGPIEMAVIFKNLMKRLGHEKYLVQGGDWGALIAQQMAVLFPDQVLGIHSNLCFDTSVLSALKLALGSLYPSWVVPKNFEHRLYPLLSFVMNLVEETGYMHIQTSKPDTVGAALNDSPVGLAAYILEKFISWTNPDWKNFEDGGLLKKYTYDDLLDNIMIYWISGSITTSMRLYSHALDNVMTIINVQRISITVPSACAIFPNEIFPQPGAMLREKYQNLVHVSENSDGGHFPAFELPHVYAEDIFVATEKMLEANSQRN</sequence>
<dbReference type="SUPFAM" id="SSF53474">
    <property type="entry name" value="alpha/beta-Hydrolases"/>
    <property type="match status" value="1"/>
</dbReference>
<evidence type="ECO:0000256" key="7">
    <source>
        <dbReference type="PIRSR" id="PIRSR001112-1"/>
    </source>
</evidence>
<comment type="catalytic activity">
    <reaction evidence="1 6">
        <text>1-(4-methoxyphenyl)-N-methyl-N-[(3-methyloxetan-3-yl)methyl]methanamine + H2O = 2-{[(4-methoxybenzyl)(methyl)amino]methyl}-2-methylpropane-1,3-diol</text>
        <dbReference type="Rhea" id="RHEA:55764"/>
        <dbReference type="ChEBI" id="CHEBI:15377"/>
        <dbReference type="ChEBI" id="CHEBI:139161"/>
        <dbReference type="ChEBI" id="CHEBI:139164"/>
        <dbReference type="EC" id="3.3.2.9"/>
    </reaction>
</comment>
<organism evidence="10 11">
    <name type="scientific">Tribolium castaneum</name>
    <name type="common">Red flour beetle</name>
    <dbReference type="NCBI Taxonomy" id="7070"/>
    <lineage>
        <taxon>Eukaryota</taxon>
        <taxon>Metazoa</taxon>
        <taxon>Ecdysozoa</taxon>
        <taxon>Arthropoda</taxon>
        <taxon>Hexapoda</taxon>
        <taxon>Insecta</taxon>
        <taxon>Pterygota</taxon>
        <taxon>Neoptera</taxon>
        <taxon>Endopterygota</taxon>
        <taxon>Coleoptera</taxon>
        <taxon>Polyphaga</taxon>
        <taxon>Cucujiformia</taxon>
        <taxon>Tenebrionidae</taxon>
        <taxon>Tenebrionidae incertae sedis</taxon>
        <taxon>Tribolium</taxon>
    </lineage>
</organism>
<keyword evidence="6 8" id="KW-0472">Membrane</keyword>
<evidence type="ECO:0000256" key="4">
    <source>
        <dbReference type="ARBA" id="ARBA00022797"/>
    </source>
</evidence>
<keyword evidence="5 6" id="KW-0378">Hydrolase</keyword>
<dbReference type="PIRSF" id="PIRSF001112">
    <property type="entry name" value="Epoxide_hydrolase"/>
    <property type="match status" value="1"/>
</dbReference>
<feature type="active site" description="Proton acceptor" evidence="7">
    <location>
        <position position="426"/>
    </location>
</feature>
<keyword evidence="11" id="KW-1185">Reference proteome</keyword>
<dbReference type="GO" id="GO:0005789">
    <property type="term" value="C:endoplasmic reticulum membrane"/>
    <property type="evidence" value="ECO:0007669"/>
    <property type="project" value="UniProtKB-SubCell"/>
</dbReference>
<dbReference type="GO" id="GO:0004301">
    <property type="term" value="F:epoxide hydrolase activity"/>
    <property type="evidence" value="ECO:0000318"/>
    <property type="project" value="GO_Central"/>
</dbReference>
<dbReference type="eggNOG" id="KOG2565">
    <property type="taxonomic scope" value="Eukaryota"/>
</dbReference>
<evidence type="ECO:0000313" key="11">
    <source>
        <dbReference type="Proteomes" id="UP000007266"/>
    </source>
</evidence>
<feature type="active site" description="Proton donor" evidence="7">
    <location>
        <position position="369"/>
    </location>
</feature>
<evidence type="ECO:0000313" key="10">
    <source>
        <dbReference type="EMBL" id="EFA00567.1"/>
    </source>
</evidence>
<dbReference type="OMA" id="MEMPSML"/>
<dbReference type="InterPro" id="IPR010497">
    <property type="entry name" value="Epoxide_hydro_N"/>
</dbReference>
<keyword evidence="6" id="KW-0256">Endoplasmic reticulum</keyword>
<evidence type="ECO:0000256" key="2">
    <source>
        <dbReference type="ARBA" id="ARBA00004111"/>
    </source>
</evidence>
<evidence type="ECO:0000259" key="9">
    <source>
        <dbReference type="Pfam" id="PF06441"/>
    </source>
</evidence>
<feature type="domain" description="Epoxide hydrolase N-terminal" evidence="9">
    <location>
        <begin position="49"/>
        <end position="157"/>
    </location>
</feature>
<reference evidence="10 11" key="1">
    <citation type="journal article" date="2008" name="Nature">
        <title>The genome of the model beetle and pest Tribolium castaneum.</title>
        <authorList>
            <consortium name="Tribolium Genome Sequencing Consortium"/>
            <person name="Richards S."/>
            <person name="Gibbs R.A."/>
            <person name="Weinstock G.M."/>
            <person name="Brown S.J."/>
            <person name="Denell R."/>
            <person name="Beeman R.W."/>
            <person name="Gibbs R."/>
            <person name="Beeman R.W."/>
            <person name="Brown S.J."/>
            <person name="Bucher G."/>
            <person name="Friedrich M."/>
            <person name="Grimmelikhuijzen C.J."/>
            <person name="Klingler M."/>
            <person name="Lorenzen M."/>
            <person name="Richards S."/>
            <person name="Roth S."/>
            <person name="Schroder R."/>
            <person name="Tautz D."/>
            <person name="Zdobnov E.M."/>
            <person name="Muzny D."/>
            <person name="Gibbs R.A."/>
            <person name="Weinstock G.M."/>
            <person name="Attaway T."/>
            <person name="Bell S."/>
            <person name="Buhay C.J."/>
            <person name="Chandrabose M.N."/>
            <person name="Chavez D."/>
            <person name="Clerk-Blankenburg K.P."/>
            <person name="Cree A."/>
            <person name="Dao M."/>
            <person name="Davis C."/>
            <person name="Chacko J."/>
            <person name="Dinh H."/>
            <person name="Dugan-Rocha S."/>
            <person name="Fowler G."/>
            <person name="Garner T.T."/>
            <person name="Garnes J."/>
            <person name="Gnirke A."/>
            <person name="Hawes A."/>
            <person name="Hernandez J."/>
            <person name="Hines S."/>
            <person name="Holder M."/>
            <person name="Hume J."/>
            <person name="Jhangiani S.N."/>
            <person name="Joshi V."/>
            <person name="Khan Z.M."/>
            <person name="Jackson L."/>
            <person name="Kovar C."/>
            <person name="Kowis A."/>
            <person name="Lee S."/>
            <person name="Lewis L.R."/>
            <person name="Margolis J."/>
            <person name="Morgan M."/>
            <person name="Nazareth L.V."/>
            <person name="Nguyen N."/>
            <person name="Okwuonu G."/>
            <person name="Parker D."/>
            <person name="Richards S."/>
            <person name="Ruiz S.J."/>
            <person name="Santibanez J."/>
            <person name="Savard J."/>
            <person name="Scherer S.E."/>
            <person name="Schneider B."/>
            <person name="Sodergren E."/>
            <person name="Tautz D."/>
            <person name="Vattahil S."/>
            <person name="Villasana D."/>
            <person name="White C.S."/>
            <person name="Wright R."/>
            <person name="Park Y."/>
            <person name="Beeman R.W."/>
            <person name="Lord J."/>
            <person name="Oppert B."/>
            <person name="Lorenzen M."/>
            <person name="Brown S."/>
            <person name="Wang L."/>
            <person name="Savard J."/>
            <person name="Tautz D."/>
            <person name="Richards S."/>
            <person name="Weinstock G."/>
            <person name="Gibbs R.A."/>
            <person name="Liu Y."/>
            <person name="Worley K."/>
            <person name="Weinstock G."/>
            <person name="Elsik C.G."/>
            <person name="Reese J.T."/>
            <person name="Elhaik E."/>
            <person name="Landan G."/>
            <person name="Graur D."/>
            <person name="Arensburger P."/>
            <person name="Atkinson P."/>
            <person name="Beeman R.W."/>
            <person name="Beidler J."/>
            <person name="Brown S.J."/>
            <person name="Demuth J.P."/>
            <person name="Drury D.W."/>
            <person name="Du Y.Z."/>
            <person name="Fujiwara H."/>
            <person name="Lorenzen M."/>
            <person name="Maselli V."/>
            <person name="Osanai M."/>
            <person name="Park Y."/>
            <person name="Robertson H.M."/>
            <person name="Tu Z."/>
            <person name="Wang J.J."/>
            <person name="Wang S."/>
            <person name="Richards S."/>
            <person name="Song H."/>
            <person name="Zhang L."/>
            <person name="Sodergren E."/>
            <person name="Werner D."/>
            <person name="Stanke M."/>
            <person name="Morgenstern B."/>
            <person name="Solovyev V."/>
            <person name="Kosarev P."/>
            <person name="Brown G."/>
            <person name="Chen H.C."/>
            <person name="Ermolaeva O."/>
            <person name="Hlavina W."/>
            <person name="Kapustin Y."/>
            <person name="Kiryutin B."/>
            <person name="Kitts P."/>
            <person name="Maglott D."/>
            <person name="Pruitt K."/>
            <person name="Sapojnikov V."/>
            <person name="Souvorov A."/>
            <person name="Mackey A.J."/>
            <person name="Waterhouse R.M."/>
            <person name="Wyder S."/>
            <person name="Zdobnov E.M."/>
            <person name="Zdobnov E.M."/>
            <person name="Wyder S."/>
            <person name="Kriventseva E.V."/>
            <person name="Kadowaki T."/>
            <person name="Bork P."/>
            <person name="Aranda M."/>
            <person name="Bao R."/>
            <person name="Beermann A."/>
            <person name="Berns N."/>
            <person name="Bolognesi R."/>
            <person name="Bonneton F."/>
            <person name="Bopp D."/>
            <person name="Brown S.J."/>
            <person name="Bucher G."/>
            <person name="Butts T."/>
            <person name="Chaumot A."/>
            <person name="Denell R.E."/>
            <person name="Ferrier D.E."/>
            <person name="Friedrich M."/>
            <person name="Gordon C.M."/>
            <person name="Jindra M."/>
            <person name="Klingler M."/>
            <person name="Lan Q."/>
            <person name="Lattorff H.M."/>
            <person name="Laudet V."/>
            <person name="von Levetsow C."/>
            <person name="Liu Z."/>
            <person name="Lutz R."/>
            <person name="Lynch J.A."/>
            <person name="da Fonseca R.N."/>
            <person name="Posnien N."/>
            <person name="Reuter R."/>
            <person name="Roth S."/>
            <person name="Savard J."/>
            <person name="Schinko J.B."/>
            <person name="Schmitt C."/>
            <person name="Schoppmeier M."/>
            <person name="Schroder R."/>
            <person name="Shippy T.D."/>
            <person name="Simonnet F."/>
            <person name="Marques-Souza H."/>
            <person name="Tautz D."/>
            <person name="Tomoyasu Y."/>
            <person name="Trauner J."/>
            <person name="Van der Zee M."/>
            <person name="Vervoort M."/>
            <person name="Wittkopp N."/>
            <person name="Wimmer E.A."/>
            <person name="Yang X."/>
            <person name="Jones A.K."/>
            <person name="Sattelle D.B."/>
            <person name="Ebert P.R."/>
            <person name="Nelson D."/>
            <person name="Scott J.G."/>
            <person name="Beeman R.W."/>
            <person name="Muthukrishnan S."/>
            <person name="Kramer K.J."/>
            <person name="Arakane Y."/>
            <person name="Beeman R.W."/>
            <person name="Zhu Q."/>
            <person name="Hogenkamp D."/>
            <person name="Dixit R."/>
            <person name="Oppert B."/>
            <person name="Jiang H."/>
            <person name="Zou Z."/>
            <person name="Marshall J."/>
            <person name="Elpidina E."/>
            <person name="Vinokurov K."/>
            <person name="Oppert C."/>
            <person name="Zou Z."/>
            <person name="Evans J."/>
            <person name="Lu Z."/>
            <person name="Zhao P."/>
            <person name="Sumathipala N."/>
            <person name="Altincicek B."/>
            <person name="Vilcinskas A."/>
            <person name="Williams M."/>
            <person name="Hultmark D."/>
            <person name="Hetru C."/>
            <person name="Jiang H."/>
            <person name="Grimmelikhuijzen C.J."/>
            <person name="Hauser F."/>
            <person name="Cazzamali G."/>
            <person name="Williamson M."/>
            <person name="Park Y."/>
            <person name="Li B."/>
            <person name="Tanaka Y."/>
            <person name="Predel R."/>
            <person name="Neupert S."/>
            <person name="Schachtner J."/>
            <person name="Verleyen P."/>
            <person name="Raible F."/>
            <person name="Bork P."/>
            <person name="Friedrich M."/>
            <person name="Walden K.K."/>
            <person name="Robertson H.M."/>
            <person name="Angeli S."/>
            <person name="Foret S."/>
            <person name="Bucher G."/>
            <person name="Schuetz S."/>
            <person name="Maleszka R."/>
            <person name="Wimmer E.A."/>
            <person name="Beeman R.W."/>
            <person name="Lorenzen M."/>
            <person name="Tomoyasu Y."/>
            <person name="Miller S.C."/>
            <person name="Grossmann D."/>
            <person name="Bucher G."/>
        </authorList>
    </citation>
    <scope>NUCLEOTIDE SEQUENCE [LARGE SCALE GENOMIC DNA]</scope>
    <source>
        <strain evidence="10 11">Georgia GA2</strain>
    </source>
</reference>
<dbReference type="STRING" id="7070.D6WGJ1"/>
<dbReference type="PANTHER" id="PTHR21661">
    <property type="entry name" value="EPOXIDE HYDROLASE 1-RELATED"/>
    <property type="match status" value="1"/>
</dbReference>
<dbReference type="GO" id="GO:0033961">
    <property type="term" value="F:cis-stilbene-oxide hydrolase activity"/>
    <property type="evidence" value="ECO:0007669"/>
    <property type="project" value="UniProtKB-UniRule"/>
</dbReference>
<dbReference type="PhylomeDB" id="D6WGJ1"/>
<keyword evidence="4 6" id="KW-0058">Aromatic hydrocarbons catabolism</keyword>
<dbReference type="InterPro" id="IPR016292">
    <property type="entry name" value="Epoxide_hydrolase"/>
</dbReference>
<feature type="active site" description="Nucleophile" evidence="7">
    <location>
        <position position="223"/>
    </location>
</feature>
<dbReference type="InterPro" id="IPR029058">
    <property type="entry name" value="AB_hydrolase_fold"/>
</dbReference>